<organism evidence="3 4">
    <name type="scientific">Tritrichomonas musculus</name>
    <dbReference type="NCBI Taxonomy" id="1915356"/>
    <lineage>
        <taxon>Eukaryota</taxon>
        <taxon>Metamonada</taxon>
        <taxon>Parabasalia</taxon>
        <taxon>Tritrichomonadida</taxon>
        <taxon>Tritrichomonadidae</taxon>
        <taxon>Tritrichomonas</taxon>
    </lineage>
</organism>
<evidence type="ECO:0000313" key="3">
    <source>
        <dbReference type="EMBL" id="KAK8895783.1"/>
    </source>
</evidence>
<dbReference type="Proteomes" id="UP001470230">
    <property type="component" value="Unassembled WGS sequence"/>
</dbReference>
<evidence type="ECO:0000313" key="4">
    <source>
        <dbReference type="Proteomes" id="UP001470230"/>
    </source>
</evidence>
<proteinExistence type="inferred from homology"/>
<dbReference type="SUPFAM" id="SSF53590">
    <property type="entry name" value="Nucleoside hydrolase"/>
    <property type="match status" value="1"/>
</dbReference>
<accession>A0ABR2KXK4</accession>
<dbReference type="PANTHER" id="PTHR46190">
    <property type="entry name" value="SI:CH211-201H21.5-RELATED"/>
    <property type="match status" value="1"/>
</dbReference>
<dbReference type="InterPro" id="IPR001910">
    <property type="entry name" value="Inosine/uridine_hydrolase_dom"/>
</dbReference>
<dbReference type="Gene3D" id="3.90.245.10">
    <property type="entry name" value="Ribonucleoside hydrolase-like"/>
    <property type="match status" value="1"/>
</dbReference>
<comment type="similarity">
    <text evidence="1">Belongs to the IUNH family.</text>
</comment>
<comment type="caution">
    <text evidence="3">The sequence shown here is derived from an EMBL/GenBank/DDBJ whole genome shotgun (WGS) entry which is preliminary data.</text>
</comment>
<evidence type="ECO:0000256" key="1">
    <source>
        <dbReference type="ARBA" id="ARBA00009176"/>
    </source>
</evidence>
<dbReference type="EMBL" id="JAPFFF010000002">
    <property type="protein sequence ID" value="KAK8895783.1"/>
    <property type="molecule type" value="Genomic_DNA"/>
</dbReference>
<gene>
    <name evidence="3" type="ORF">M9Y10_013668</name>
</gene>
<evidence type="ECO:0000259" key="2">
    <source>
        <dbReference type="Pfam" id="PF01156"/>
    </source>
</evidence>
<feature type="domain" description="Inosine/uridine-preferring nucleoside hydrolase" evidence="2">
    <location>
        <begin position="3"/>
        <end position="314"/>
    </location>
</feature>
<keyword evidence="4" id="KW-1185">Reference proteome</keyword>
<dbReference type="InterPro" id="IPR036452">
    <property type="entry name" value="Ribo_hydro-like"/>
</dbReference>
<dbReference type="Pfam" id="PF01156">
    <property type="entry name" value="IU_nuc_hydro"/>
    <property type="match status" value="1"/>
</dbReference>
<protein>
    <recommendedName>
        <fullName evidence="2">Inosine/uridine-preferring nucleoside hydrolase domain-containing protein</fullName>
    </recommendedName>
</protein>
<sequence>MKLWIDTDAGVDDSTAILLALNAPDVEIVGISCVGGNAHLDNVIKNVNRTLLVFGKKPGHDIPIYAGCKCALVYPPMVIPEIHGQDGLGDIKNEDFQINENDFKCDDSKHATQALIDCASKCHYSEGSEEDDGLVLLTLGPLTNIAIALRLAPEKMINGIKKIIVMGGAEDGIGNTSPYAEFNFRCDPEAAQIVFSTFPQERIFLASWTLTQAFSFKTQEDLKLYQSNHTNTKIGEFIKQTWQSIVDFTHGDMLMADPLASFIACYPHYVLEVEKLRINIVLSGEKVGMSEVFNDEKNEGATTIVKKIDFDKYKEVFLNLMKHH</sequence>
<dbReference type="PANTHER" id="PTHR46190:SF1">
    <property type="entry name" value="SI:CH211-201H21.5"/>
    <property type="match status" value="1"/>
</dbReference>
<reference evidence="3 4" key="1">
    <citation type="submission" date="2024-04" db="EMBL/GenBank/DDBJ databases">
        <title>Tritrichomonas musculus Genome.</title>
        <authorList>
            <person name="Alves-Ferreira E."/>
            <person name="Grigg M."/>
            <person name="Lorenzi H."/>
            <person name="Galac M."/>
        </authorList>
    </citation>
    <scope>NUCLEOTIDE SEQUENCE [LARGE SCALE GENOMIC DNA]</scope>
    <source>
        <strain evidence="3 4">EAF2021</strain>
    </source>
</reference>
<name>A0ABR2KXK4_9EUKA</name>
<dbReference type="InterPro" id="IPR052775">
    <property type="entry name" value="IUN_hydrolase"/>
</dbReference>